<organism evidence="11 12">
    <name type="scientific">Candidatus Solincola sediminis</name>
    <dbReference type="NCBI Taxonomy" id="1797199"/>
    <lineage>
        <taxon>Bacteria</taxon>
        <taxon>Bacillati</taxon>
        <taxon>Actinomycetota</taxon>
        <taxon>Candidatus Geothermincolia</taxon>
        <taxon>Candidatus Geothermincolales</taxon>
        <taxon>Candidatus Geothermincolaceae</taxon>
        <taxon>Candidatus Solincola</taxon>
    </lineage>
</organism>
<evidence type="ECO:0000313" key="12">
    <source>
        <dbReference type="Proteomes" id="UP000177876"/>
    </source>
</evidence>
<dbReference type="InterPro" id="IPR029099">
    <property type="entry name" value="Pribosyltran_N"/>
</dbReference>
<feature type="binding site" evidence="9">
    <location>
        <begin position="218"/>
        <end position="222"/>
    </location>
    <ligand>
        <name>D-ribose 5-phosphate</name>
        <dbReference type="ChEBI" id="CHEBI:78346"/>
    </ligand>
</feature>
<dbReference type="HAMAP" id="MF_00583_B">
    <property type="entry name" value="RibP_PPkinase_B"/>
    <property type="match status" value="1"/>
</dbReference>
<dbReference type="PANTHER" id="PTHR10210:SF41">
    <property type="entry name" value="RIBOSE-PHOSPHATE PYROPHOSPHOKINASE 1, CHLOROPLASTIC"/>
    <property type="match status" value="1"/>
</dbReference>
<evidence type="ECO:0000256" key="5">
    <source>
        <dbReference type="ARBA" id="ARBA00022777"/>
    </source>
</evidence>
<dbReference type="InterPro" id="IPR005946">
    <property type="entry name" value="Rib-P_diPkinase"/>
</dbReference>
<dbReference type="UniPathway" id="UPA00087">
    <property type="reaction ID" value="UER00172"/>
</dbReference>
<evidence type="ECO:0000256" key="6">
    <source>
        <dbReference type="ARBA" id="ARBA00022840"/>
    </source>
</evidence>
<dbReference type="InterPro" id="IPR000836">
    <property type="entry name" value="PRTase_dom"/>
</dbReference>
<accession>A0A1F2WLJ5</accession>
<dbReference type="Pfam" id="PF14572">
    <property type="entry name" value="Pribosyl_synth"/>
    <property type="match status" value="1"/>
</dbReference>
<dbReference type="Gene3D" id="3.40.50.2020">
    <property type="match status" value="2"/>
</dbReference>
<comment type="similarity">
    <text evidence="9">Belongs to the ribose-phosphate pyrophosphokinase family. Class I subfamily.</text>
</comment>
<dbReference type="GO" id="GO:0005524">
    <property type="term" value="F:ATP binding"/>
    <property type="evidence" value="ECO:0007669"/>
    <property type="project" value="UniProtKB-KW"/>
</dbReference>
<dbReference type="CDD" id="cd06223">
    <property type="entry name" value="PRTases_typeI"/>
    <property type="match status" value="1"/>
</dbReference>
<evidence type="ECO:0000259" key="10">
    <source>
        <dbReference type="Pfam" id="PF13793"/>
    </source>
</evidence>
<dbReference type="Proteomes" id="UP000177876">
    <property type="component" value="Unassembled WGS sequence"/>
</dbReference>
<gene>
    <name evidence="9" type="primary">prs</name>
    <name evidence="11" type="ORF">A2Y75_08315</name>
</gene>
<feature type="binding site" evidence="9">
    <location>
        <position position="214"/>
    </location>
    <ligand>
        <name>D-ribose 5-phosphate</name>
        <dbReference type="ChEBI" id="CHEBI:78346"/>
    </ligand>
</feature>
<evidence type="ECO:0000256" key="2">
    <source>
        <dbReference type="ARBA" id="ARBA00022723"/>
    </source>
</evidence>
<comment type="catalytic activity">
    <reaction evidence="8 9">
        <text>D-ribose 5-phosphate + ATP = 5-phospho-alpha-D-ribose 1-diphosphate + AMP + H(+)</text>
        <dbReference type="Rhea" id="RHEA:15609"/>
        <dbReference type="ChEBI" id="CHEBI:15378"/>
        <dbReference type="ChEBI" id="CHEBI:30616"/>
        <dbReference type="ChEBI" id="CHEBI:58017"/>
        <dbReference type="ChEBI" id="CHEBI:78346"/>
        <dbReference type="ChEBI" id="CHEBI:456215"/>
        <dbReference type="EC" id="2.7.6.1"/>
    </reaction>
</comment>
<dbReference type="NCBIfam" id="NF002320">
    <property type="entry name" value="PRK01259.1"/>
    <property type="match status" value="1"/>
</dbReference>
<keyword evidence="6 9" id="KW-0067">ATP-binding</keyword>
<dbReference type="FunFam" id="3.40.50.2020:FF:000007">
    <property type="entry name" value="Ribose-phosphate pyrophosphokinase"/>
    <property type="match status" value="1"/>
</dbReference>
<dbReference type="STRING" id="1797197.A2Y75_08315"/>
<dbReference type="InterPro" id="IPR000842">
    <property type="entry name" value="PRib_PP_synth_CS"/>
</dbReference>
<keyword evidence="4 9" id="KW-0547">Nucleotide-binding</keyword>
<dbReference type="NCBIfam" id="TIGR01251">
    <property type="entry name" value="ribP_PPkin"/>
    <property type="match status" value="1"/>
</dbReference>
<keyword evidence="1 9" id="KW-0808">Transferase</keyword>
<dbReference type="PANTHER" id="PTHR10210">
    <property type="entry name" value="RIBOSE-PHOSPHATE DIPHOSPHOKINASE FAMILY MEMBER"/>
    <property type="match status" value="1"/>
</dbReference>
<keyword evidence="2 9" id="KW-0479">Metal-binding</keyword>
<comment type="subunit">
    <text evidence="9">Homohexamer.</text>
</comment>
<keyword evidence="7 9" id="KW-0460">Magnesium</keyword>
<feature type="binding site" evidence="9">
    <location>
        <begin position="33"/>
        <end position="35"/>
    </location>
    <ligand>
        <name>ATP</name>
        <dbReference type="ChEBI" id="CHEBI:30616"/>
    </ligand>
</feature>
<name>A0A1F2WLJ5_9ACTN</name>
<protein>
    <recommendedName>
        <fullName evidence="9">Ribose-phosphate pyrophosphokinase</fullName>
        <shortName evidence="9">RPPK</shortName>
        <ecNumber evidence="9">2.7.6.1</ecNumber>
    </recommendedName>
    <alternativeName>
        <fullName evidence="9">5-phospho-D-ribosyl alpha-1-diphosphate synthase</fullName>
    </alternativeName>
    <alternativeName>
        <fullName evidence="9">Phosphoribosyl diphosphate synthase</fullName>
    </alternativeName>
    <alternativeName>
        <fullName evidence="9">Phosphoribosyl pyrophosphate synthase</fullName>
        <shortName evidence="9">P-Rib-PP synthase</shortName>
        <shortName evidence="9">PRPP synthase</shortName>
        <shortName evidence="9">PRPPase</shortName>
    </alternativeName>
</protein>
<feature type="binding site" evidence="9">
    <location>
        <begin position="92"/>
        <end position="93"/>
    </location>
    <ligand>
        <name>ATP</name>
        <dbReference type="ChEBI" id="CHEBI:30616"/>
    </ligand>
</feature>
<comment type="subcellular location">
    <subcellularLocation>
        <location evidence="9">Cytoplasm</location>
    </subcellularLocation>
</comment>
<dbReference type="GO" id="GO:0006015">
    <property type="term" value="P:5-phosphoribose 1-diphosphate biosynthetic process"/>
    <property type="evidence" value="ECO:0007669"/>
    <property type="project" value="UniProtKB-UniRule"/>
</dbReference>
<evidence type="ECO:0000256" key="3">
    <source>
        <dbReference type="ARBA" id="ARBA00022727"/>
    </source>
</evidence>
<dbReference type="GO" id="GO:0005737">
    <property type="term" value="C:cytoplasm"/>
    <property type="evidence" value="ECO:0007669"/>
    <property type="project" value="UniProtKB-SubCell"/>
</dbReference>
<feature type="active site" evidence="9">
    <location>
        <position position="188"/>
    </location>
</feature>
<evidence type="ECO:0000256" key="4">
    <source>
        <dbReference type="ARBA" id="ARBA00022741"/>
    </source>
</evidence>
<dbReference type="GO" id="GO:0002189">
    <property type="term" value="C:ribose phosphate diphosphokinase complex"/>
    <property type="evidence" value="ECO:0007669"/>
    <property type="project" value="TreeGrafter"/>
</dbReference>
<feature type="binding site" evidence="9">
    <location>
        <position position="165"/>
    </location>
    <ligand>
        <name>Mg(2+)</name>
        <dbReference type="ChEBI" id="CHEBI:18420"/>
    </ligand>
</feature>
<dbReference type="GO" id="GO:0009156">
    <property type="term" value="P:ribonucleoside monophosphate biosynthetic process"/>
    <property type="evidence" value="ECO:0007669"/>
    <property type="project" value="InterPro"/>
</dbReference>
<dbReference type="GO" id="GO:0004749">
    <property type="term" value="F:ribose phosphate diphosphokinase activity"/>
    <property type="evidence" value="ECO:0007669"/>
    <property type="project" value="UniProtKB-UniRule"/>
</dbReference>
<evidence type="ECO:0000256" key="1">
    <source>
        <dbReference type="ARBA" id="ARBA00022679"/>
    </source>
</evidence>
<dbReference type="GO" id="GO:0000287">
    <property type="term" value="F:magnesium ion binding"/>
    <property type="evidence" value="ECO:0007669"/>
    <property type="project" value="UniProtKB-UniRule"/>
</dbReference>
<dbReference type="AlphaFoldDB" id="A0A1F2WLJ5"/>
<dbReference type="InterPro" id="IPR037515">
    <property type="entry name" value="Rib-P_diPkinase_bac"/>
</dbReference>
<feature type="binding site" evidence="9">
    <location>
        <position position="126"/>
    </location>
    <ligand>
        <name>Mg(2+)</name>
        <dbReference type="ChEBI" id="CHEBI:18420"/>
    </ligand>
</feature>
<evidence type="ECO:0000256" key="7">
    <source>
        <dbReference type="ARBA" id="ARBA00022842"/>
    </source>
</evidence>
<keyword evidence="5 9" id="KW-0418">Kinase</keyword>
<reference evidence="11 12" key="1">
    <citation type="journal article" date="2016" name="Nat. Commun.">
        <title>Thousands of microbial genomes shed light on interconnected biogeochemical processes in an aquifer system.</title>
        <authorList>
            <person name="Anantharaman K."/>
            <person name="Brown C.T."/>
            <person name="Hug L.A."/>
            <person name="Sharon I."/>
            <person name="Castelle C.J."/>
            <person name="Probst A.J."/>
            <person name="Thomas B.C."/>
            <person name="Singh A."/>
            <person name="Wilkins M.J."/>
            <person name="Karaoz U."/>
            <person name="Brodie E.L."/>
            <person name="Williams K.H."/>
            <person name="Hubbard S.S."/>
            <person name="Banfield J.F."/>
        </authorList>
    </citation>
    <scope>NUCLEOTIDE SEQUENCE [LARGE SCALE GENOMIC DNA]</scope>
</reference>
<evidence type="ECO:0000256" key="8">
    <source>
        <dbReference type="ARBA" id="ARBA00049535"/>
    </source>
</evidence>
<keyword evidence="3 9" id="KW-0545">Nucleotide biosynthesis</keyword>
<feature type="domain" description="Ribose-phosphate pyrophosphokinase N-terminal" evidence="10">
    <location>
        <begin position="1"/>
        <end position="116"/>
    </location>
</feature>
<evidence type="ECO:0000313" key="11">
    <source>
        <dbReference type="EMBL" id="OFW57750.1"/>
    </source>
</evidence>
<dbReference type="InterPro" id="IPR029057">
    <property type="entry name" value="PRTase-like"/>
</dbReference>
<dbReference type="PROSITE" id="PS00114">
    <property type="entry name" value="PRPP_SYNTHASE"/>
    <property type="match status" value="1"/>
</dbReference>
<keyword evidence="9" id="KW-0963">Cytoplasm</keyword>
<comment type="cofactor">
    <cofactor evidence="9">
        <name>Mg(2+)</name>
        <dbReference type="ChEBI" id="CHEBI:18420"/>
    </cofactor>
    <text evidence="9">Binds 2 Mg(2+) ions per subunit.</text>
</comment>
<evidence type="ECO:0000256" key="9">
    <source>
        <dbReference type="HAMAP-Rule" id="MF_00583"/>
    </source>
</evidence>
<comment type="pathway">
    <text evidence="9">Metabolic intermediate biosynthesis; 5-phospho-alpha-D-ribose 1-diphosphate biosynthesis; 5-phospho-alpha-D-ribose 1-diphosphate from D-ribose 5-phosphate (route I): step 1/1.</text>
</comment>
<proteinExistence type="inferred from homology"/>
<dbReference type="GO" id="GO:0016301">
    <property type="term" value="F:kinase activity"/>
    <property type="evidence" value="ECO:0007669"/>
    <property type="project" value="UniProtKB-KW"/>
</dbReference>
<feature type="binding site" evidence="9">
    <location>
        <position position="190"/>
    </location>
    <ligand>
        <name>D-ribose 5-phosphate</name>
        <dbReference type="ChEBI" id="CHEBI:78346"/>
    </ligand>
</feature>
<sequence>MIFSGRSYPELGRQIAGNLGISLGKVDLQTFSNGELYVRFEESVRGVDAFVVQPCSPPINANIIELLLMLDALKRASAKRISAVIPYYGYSRQDKKTLAREPISARLIADLLSTAGAERVLTMDLHAGQIQGFFSGPVDHLTAVPLLASYISRQGFSDLVIVSPDAGRVKMAKKYSDHLGTPMAILHKRRPGHNEAEVLHVIGEVKGKTAVLVDDMIDTAGTMVASSQALLDQGAVEVYACATHGIFSGPARERIDGSPLKRVVVTNTLPIPEERLSDKVEILSIASIFANTIASVFKDESVSELFGGNNQP</sequence>
<dbReference type="Pfam" id="PF13793">
    <property type="entry name" value="Pribosyltran_N"/>
    <property type="match status" value="1"/>
</dbReference>
<dbReference type="GO" id="GO:0006164">
    <property type="term" value="P:purine nucleotide biosynthetic process"/>
    <property type="evidence" value="ECO:0007669"/>
    <property type="project" value="TreeGrafter"/>
</dbReference>
<comment type="caution">
    <text evidence="11">The sequence shown here is derived from an EMBL/GenBank/DDBJ whole genome shotgun (WGS) entry which is preliminary data.</text>
</comment>
<dbReference type="EC" id="2.7.6.1" evidence="9"/>
<dbReference type="SMART" id="SM01400">
    <property type="entry name" value="Pribosyltran_N"/>
    <property type="match status" value="1"/>
</dbReference>
<dbReference type="EMBL" id="MELK01000030">
    <property type="protein sequence ID" value="OFW57750.1"/>
    <property type="molecule type" value="Genomic_DNA"/>
</dbReference>
<dbReference type="SUPFAM" id="SSF53271">
    <property type="entry name" value="PRTase-like"/>
    <property type="match status" value="1"/>
</dbReference>
<comment type="function">
    <text evidence="9">Involved in the biosynthesis of the central metabolite phospho-alpha-D-ribosyl-1-pyrophosphate (PRPP) via the transfer of pyrophosphoryl group from ATP to 1-hydroxyl of ribose-5-phosphate (Rib-5-P).</text>
</comment>